<proteinExistence type="predicted"/>
<feature type="region of interest" description="Disordered" evidence="1">
    <location>
        <begin position="294"/>
        <end position="326"/>
    </location>
</feature>
<accession>A0A6N9TRB0</accession>
<dbReference type="InterPro" id="IPR027417">
    <property type="entry name" value="P-loop_NTPase"/>
</dbReference>
<dbReference type="Gene3D" id="3.40.50.300">
    <property type="entry name" value="P-loop containing nucleotide triphosphate hydrolases"/>
    <property type="match status" value="1"/>
</dbReference>
<dbReference type="EMBL" id="JAAGRR010000045">
    <property type="protein sequence ID" value="NDY42284.1"/>
    <property type="molecule type" value="Genomic_DNA"/>
</dbReference>
<keyword evidence="3" id="KW-1185">Reference proteome</keyword>
<dbReference type="Proteomes" id="UP000469346">
    <property type="component" value="Unassembled WGS sequence"/>
</dbReference>
<evidence type="ECO:0000256" key="1">
    <source>
        <dbReference type="SAM" id="MobiDB-lite"/>
    </source>
</evidence>
<name>A0A6N9TRB0_DISTH</name>
<evidence type="ECO:0008006" key="4">
    <source>
        <dbReference type="Google" id="ProtNLM"/>
    </source>
</evidence>
<reference evidence="2 3" key="1">
    <citation type="submission" date="2020-02" db="EMBL/GenBank/DDBJ databases">
        <title>Comparative genomics of sulfur disproportionating microorganisms.</title>
        <authorList>
            <person name="Ward L.M."/>
            <person name="Bertran E."/>
            <person name="Johnston D.T."/>
        </authorList>
    </citation>
    <scope>NUCLEOTIDE SEQUENCE [LARGE SCALE GENOMIC DNA]</scope>
    <source>
        <strain evidence="2 3">DSM 100025</strain>
    </source>
</reference>
<sequence>MPVRTAHPPVVVTGAHRSGTSMVARLLGRLGLVLGADLQGDAESRFFLGLNDTLLFLNNCFWDNPGPMAYLAERPELLEDYARCVERELEGLGARRFLGRRCLWRCRPLEHVPGPWGWKDPRAVLTLPVWLRVFPEVRVVYQVRNGVDVARSLVVRERRAEEDRRRRLARRLRRRSFRGTLRESGLRGSLRCATLEGAFSLWEDYVEIAERNLSAMPADRVFRLRYEDFVGSAPAGLSRLARFCGLDGVGPEAIREACTDLRGDRAFAYRRDPELSAFFERVRETPWMQRLGYGGDGRRDAVSGGAEAAKAAEFREAGPRRDQRAP</sequence>
<comment type="caution">
    <text evidence="2">The sequence shown here is derived from an EMBL/GenBank/DDBJ whole genome shotgun (WGS) entry which is preliminary data.</text>
</comment>
<feature type="compositionally biased region" description="Basic and acidic residues" evidence="1">
    <location>
        <begin position="310"/>
        <end position="326"/>
    </location>
</feature>
<dbReference type="Pfam" id="PF13469">
    <property type="entry name" value="Sulfotransfer_3"/>
    <property type="match status" value="1"/>
</dbReference>
<dbReference type="SUPFAM" id="SSF52540">
    <property type="entry name" value="P-loop containing nucleoside triphosphate hydrolases"/>
    <property type="match status" value="1"/>
</dbReference>
<gene>
    <name evidence="2" type="ORF">G3N55_05435</name>
</gene>
<organism evidence="2 3">
    <name type="scientific">Dissulfurirhabdus thermomarina</name>
    <dbReference type="NCBI Taxonomy" id="1765737"/>
    <lineage>
        <taxon>Bacteria</taxon>
        <taxon>Deltaproteobacteria</taxon>
        <taxon>Dissulfurirhabdaceae</taxon>
        <taxon>Dissulfurirhabdus</taxon>
    </lineage>
</organism>
<dbReference type="AlphaFoldDB" id="A0A6N9TRB0"/>
<evidence type="ECO:0000313" key="3">
    <source>
        <dbReference type="Proteomes" id="UP000469346"/>
    </source>
</evidence>
<protein>
    <recommendedName>
        <fullName evidence="4">Sulfotransferase</fullName>
    </recommendedName>
</protein>
<dbReference type="RefSeq" id="WP_163298428.1">
    <property type="nucleotide sequence ID" value="NZ_JAAGRR010000045.1"/>
</dbReference>
<evidence type="ECO:0000313" key="2">
    <source>
        <dbReference type="EMBL" id="NDY42284.1"/>
    </source>
</evidence>